<name>A0ABU9FCZ7_9ENTR</name>
<protein>
    <recommendedName>
        <fullName evidence="3">Phage tail protein</fullName>
    </recommendedName>
</protein>
<evidence type="ECO:0008006" key="3">
    <source>
        <dbReference type="Google" id="ProtNLM"/>
    </source>
</evidence>
<evidence type="ECO:0000313" key="2">
    <source>
        <dbReference type="Proteomes" id="UP001312893"/>
    </source>
</evidence>
<gene>
    <name evidence="1" type="ORF">QFI96_018215</name>
</gene>
<comment type="caution">
    <text evidence="1">The sequence shown here is derived from an EMBL/GenBank/DDBJ whole genome shotgun (WGS) entry which is preliminary data.</text>
</comment>
<dbReference type="Proteomes" id="UP001312893">
    <property type="component" value="Unassembled WGS sequence"/>
</dbReference>
<organism evidence="1 2">
    <name type="scientific">Raoultella lignicola</name>
    <dbReference type="NCBI Taxonomy" id="3040939"/>
    <lineage>
        <taxon>Bacteria</taxon>
        <taxon>Pseudomonadati</taxon>
        <taxon>Pseudomonadota</taxon>
        <taxon>Gammaproteobacteria</taxon>
        <taxon>Enterobacterales</taxon>
        <taxon>Enterobacteriaceae</taxon>
        <taxon>Klebsiella/Raoultella group</taxon>
        <taxon>Raoultella</taxon>
    </lineage>
</organism>
<dbReference type="EMBL" id="JARXNK020000105">
    <property type="protein sequence ID" value="MEL0553632.1"/>
    <property type="molecule type" value="Genomic_DNA"/>
</dbReference>
<keyword evidence="2" id="KW-1185">Reference proteome</keyword>
<proteinExistence type="predicted"/>
<reference evidence="1 2" key="1">
    <citation type="submission" date="2024-04" db="EMBL/GenBank/DDBJ databases">
        <title>Two novel Raoultella species associated with bleeding cankers of broadleaf hosts, Raoultella scottia sp. nov. and Raoultella lignicola sp. nov.</title>
        <authorList>
            <person name="Brady C.L."/>
        </authorList>
    </citation>
    <scope>NUCLEOTIDE SEQUENCE [LARGE SCALE GENOMIC DNA]</scope>
    <source>
        <strain evidence="1 2">TW_WC1a.1</strain>
    </source>
</reference>
<accession>A0ABU9FCZ7</accession>
<dbReference type="RefSeq" id="WP_331851431.1">
    <property type="nucleotide sequence ID" value="NZ_JARXNK020000105.1"/>
</dbReference>
<evidence type="ECO:0000313" key="1">
    <source>
        <dbReference type="EMBL" id="MEL0553632.1"/>
    </source>
</evidence>
<sequence length="236" mass="24264">MTGINLHVGNVDFSRIDGFTPPVQGGLVAAHFLRKSAAYAMSNVAAGYSSVPARVLNGSVTYGPEYITFSSGQSAVGTGLPDVGVWTAYALMKRGGVTGGATSADNAIILGNRSQSSDTNTFLLFTVINNNTIGVSSTGVAYTSVGFPADKWCQMKFSRNGNTLTIANLTEGTSGSVANIATGNGVGVVCLGSIFGGYTADLKPALFMGYNRATSGTEDAAVLAYANKYIANHTLT</sequence>